<evidence type="ECO:0000256" key="2">
    <source>
        <dbReference type="SAM" id="Phobius"/>
    </source>
</evidence>
<gene>
    <name evidence="3" type="ORF">BU23DRAFT_570044</name>
</gene>
<dbReference type="Proteomes" id="UP000800036">
    <property type="component" value="Unassembled WGS sequence"/>
</dbReference>
<evidence type="ECO:0000313" key="3">
    <source>
        <dbReference type="EMBL" id="KAF1971268.1"/>
    </source>
</evidence>
<feature type="transmembrane region" description="Helical" evidence="2">
    <location>
        <begin position="429"/>
        <end position="454"/>
    </location>
</feature>
<keyword evidence="2" id="KW-1133">Transmembrane helix</keyword>
<keyword evidence="2" id="KW-0472">Membrane</keyword>
<proteinExistence type="predicted"/>
<keyword evidence="4" id="KW-1185">Reference proteome</keyword>
<organism evidence="3 4">
    <name type="scientific">Bimuria novae-zelandiae CBS 107.79</name>
    <dbReference type="NCBI Taxonomy" id="1447943"/>
    <lineage>
        <taxon>Eukaryota</taxon>
        <taxon>Fungi</taxon>
        <taxon>Dikarya</taxon>
        <taxon>Ascomycota</taxon>
        <taxon>Pezizomycotina</taxon>
        <taxon>Dothideomycetes</taxon>
        <taxon>Pleosporomycetidae</taxon>
        <taxon>Pleosporales</taxon>
        <taxon>Massarineae</taxon>
        <taxon>Didymosphaeriaceae</taxon>
        <taxon>Bimuria</taxon>
    </lineage>
</organism>
<feature type="region of interest" description="Disordered" evidence="1">
    <location>
        <begin position="1"/>
        <end position="32"/>
    </location>
</feature>
<name>A0A6A5V322_9PLEO</name>
<reference evidence="3" key="1">
    <citation type="journal article" date="2020" name="Stud. Mycol.">
        <title>101 Dothideomycetes genomes: a test case for predicting lifestyles and emergence of pathogens.</title>
        <authorList>
            <person name="Haridas S."/>
            <person name="Albert R."/>
            <person name="Binder M."/>
            <person name="Bloem J."/>
            <person name="Labutti K."/>
            <person name="Salamov A."/>
            <person name="Andreopoulos B."/>
            <person name="Baker S."/>
            <person name="Barry K."/>
            <person name="Bills G."/>
            <person name="Bluhm B."/>
            <person name="Cannon C."/>
            <person name="Castanera R."/>
            <person name="Culley D."/>
            <person name="Daum C."/>
            <person name="Ezra D."/>
            <person name="Gonzalez J."/>
            <person name="Henrissat B."/>
            <person name="Kuo A."/>
            <person name="Liang C."/>
            <person name="Lipzen A."/>
            <person name="Lutzoni F."/>
            <person name="Magnuson J."/>
            <person name="Mondo S."/>
            <person name="Nolan M."/>
            <person name="Ohm R."/>
            <person name="Pangilinan J."/>
            <person name="Park H.-J."/>
            <person name="Ramirez L."/>
            <person name="Alfaro M."/>
            <person name="Sun H."/>
            <person name="Tritt A."/>
            <person name="Yoshinaga Y."/>
            <person name="Zwiers L.-H."/>
            <person name="Turgeon B."/>
            <person name="Goodwin S."/>
            <person name="Spatafora J."/>
            <person name="Crous P."/>
            <person name="Grigoriev I."/>
        </authorList>
    </citation>
    <scope>NUCLEOTIDE SEQUENCE</scope>
    <source>
        <strain evidence="3">CBS 107.79</strain>
    </source>
</reference>
<protein>
    <submittedName>
        <fullName evidence="3">Uncharacterized protein</fullName>
    </submittedName>
</protein>
<dbReference type="OrthoDB" id="3344043at2759"/>
<dbReference type="EMBL" id="ML976694">
    <property type="protein sequence ID" value="KAF1971268.1"/>
    <property type="molecule type" value="Genomic_DNA"/>
</dbReference>
<feature type="transmembrane region" description="Helical" evidence="2">
    <location>
        <begin position="116"/>
        <end position="133"/>
    </location>
</feature>
<feature type="transmembrane region" description="Helical" evidence="2">
    <location>
        <begin position="45"/>
        <end position="68"/>
    </location>
</feature>
<evidence type="ECO:0000313" key="4">
    <source>
        <dbReference type="Proteomes" id="UP000800036"/>
    </source>
</evidence>
<dbReference type="AlphaFoldDB" id="A0A6A5V322"/>
<sequence>MDSKNSSSTDTHRAVPAVATNGPSTPLKLGSTSKSPSLASYYKTIAISCAWVVLPMTVFTAVVLWMIFHHKIAPSVCPNPDMCLTAAELNNSISGAYIVDFSAAHLVFIASWSSTVSFMLTGVLMTLHGFSLARRWLRTTQSGDSYLCPTPYQTSLTLRLINAEGLVLGCWAGELSKESSGLQKERAAEQVLNKNELLVAVFGSDTYLHIATEAIELNEVQAETEKNFLYSRVLEPFCWNHTRRPDENVDFWGCGVNAYLDPEQNQTHVSLTRGVGAAQAARWGLKDLLTRTFLVPGTQSAEDHIALLMPIAPSNIDYKATSFGVSTQCQAVGNDTCTFGKNMASDETVWDVSYTMVNQQVKNLTKIKSNSTVTGSISMAVTSEIFLDGTPISDSFMESYLLGEGKVDDERIEGFSSAQSRALVPKAAVWLLVAANLVFASLAIVFAGFALVAASPQVHQLRLNIAGLAAQGFEGRFTRNKVEKSEQLFEERNGDADRLVKRVCVEETEEGGGAGYVLLESWESSSRQASYASGRSMSV</sequence>
<accession>A0A6A5V322</accession>
<evidence type="ECO:0000256" key="1">
    <source>
        <dbReference type="SAM" id="MobiDB-lite"/>
    </source>
</evidence>
<keyword evidence="2" id="KW-0812">Transmembrane</keyword>